<sequence>MFVFTRFLLQISFQNFYYLNNQSQKIQIFNRIIKISSNQIRKINKLHTHTHSHSIHQHFQCIYGSIFFYLYSQIFLDQLIQNIQLFQSKIRSQITSSNQKKLKAPTIEQRKFFNGRIQPCRYWQ</sequence>
<dbReference type="Proteomes" id="UP000009168">
    <property type="component" value="Unassembled WGS sequence"/>
</dbReference>
<organism evidence="1 2">
    <name type="scientific">Tetrahymena thermophila (strain SB210)</name>
    <dbReference type="NCBI Taxonomy" id="312017"/>
    <lineage>
        <taxon>Eukaryota</taxon>
        <taxon>Sar</taxon>
        <taxon>Alveolata</taxon>
        <taxon>Ciliophora</taxon>
        <taxon>Intramacronucleata</taxon>
        <taxon>Oligohymenophorea</taxon>
        <taxon>Hymenostomatida</taxon>
        <taxon>Tetrahymenina</taxon>
        <taxon>Tetrahymenidae</taxon>
        <taxon>Tetrahymena</taxon>
    </lineage>
</organism>
<dbReference type="AlphaFoldDB" id="W7XJT2"/>
<accession>W7XJT2</accession>
<dbReference type="KEGG" id="tet:TTHERM_000974320"/>
<protein>
    <submittedName>
        <fullName evidence="1">Uncharacterized protein</fullName>
    </submittedName>
</protein>
<evidence type="ECO:0000313" key="1">
    <source>
        <dbReference type="EMBL" id="EWS75921.1"/>
    </source>
</evidence>
<keyword evidence="2" id="KW-1185">Reference proteome</keyword>
<dbReference type="GeneID" id="24441273"/>
<reference evidence="2" key="1">
    <citation type="journal article" date="2006" name="PLoS Biol.">
        <title>Macronuclear genome sequence of the ciliate Tetrahymena thermophila, a model eukaryote.</title>
        <authorList>
            <person name="Eisen J.A."/>
            <person name="Coyne R.S."/>
            <person name="Wu M."/>
            <person name="Wu D."/>
            <person name="Thiagarajan M."/>
            <person name="Wortman J.R."/>
            <person name="Badger J.H."/>
            <person name="Ren Q."/>
            <person name="Amedeo P."/>
            <person name="Jones K.M."/>
            <person name="Tallon L.J."/>
            <person name="Delcher A.L."/>
            <person name="Salzberg S.L."/>
            <person name="Silva J.C."/>
            <person name="Haas B.J."/>
            <person name="Majoros W.H."/>
            <person name="Farzad M."/>
            <person name="Carlton J.M."/>
            <person name="Smith R.K. Jr."/>
            <person name="Garg J."/>
            <person name="Pearlman R.E."/>
            <person name="Karrer K.M."/>
            <person name="Sun L."/>
            <person name="Manning G."/>
            <person name="Elde N.C."/>
            <person name="Turkewitz A.P."/>
            <person name="Asai D.J."/>
            <person name="Wilkes D.E."/>
            <person name="Wang Y."/>
            <person name="Cai H."/>
            <person name="Collins K."/>
            <person name="Stewart B.A."/>
            <person name="Lee S.R."/>
            <person name="Wilamowska K."/>
            <person name="Weinberg Z."/>
            <person name="Ruzzo W.L."/>
            <person name="Wloga D."/>
            <person name="Gaertig J."/>
            <person name="Frankel J."/>
            <person name="Tsao C.-C."/>
            <person name="Gorovsky M.A."/>
            <person name="Keeling P.J."/>
            <person name="Waller R.F."/>
            <person name="Patron N.J."/>
            <person name="Cherry J.M."/>
            <person name="Stover N.A."/>
            <person name="Krieger C.J."/>
            <person name="del Toro C."/>
            <person name="Ryder H.F."/>
            <person name="Williamson S.C."/>
            <person name="Barbeau R.A."/>
            <person name="Hamilton E.P."/>
            <person name="Orias E."/>
        </authorList>
    </citation>
    <scope>NUCLEOTIDE SEQUENCE [LARGE SCALE GENOMIC DNA]</scope>
    <source>
        <strain evidence="2">SB210</strain>
    </source>
</reference>
<proteinExistence type="predicted"/>
<name>W7XJT2_TETTS</name>
<dbReference type="RefSeq" id="XP_012651546.1">
    <property type="nucleotide sequence ID" value="XM_012796092.1"/>
</dbReference>
<dbReference type="EMBL" id="GG662813">
    <property type="protein sequence ID" value="EWS75921.1"/>
    <property type="molecule type" value="Genomic_DNA"/>
</dbReference>
<evidence type="ECO:0000313" key="2">
    <source>
        <dbReference type="Proteomes" id="UP000009168"/>
    </source>
</evidence>
<dbReference type="InParanoid" id="W7XJT2"/>
<gene>
    <name evidence="1" type="ORF">TTHERM_000974320</name>
</gene>